<dbReference type="AlphaFoldDB" id="A0A931B9V6"/>
<evidence type="ECO:0000256" key="1">
    <source>
        <dbReference type="ARBA" id="ARBA00006226"/>
    </source>
</evidence>
<dbReference type="InterPro" id="IPR035093">
    <property type="entry name" value="RelE/ParE_toxin_dom_sf"/>
</dbReference>
<dbReference type="Proteomes" id="UP000657385">
    <property type="component" value="Unassembled WGS sequence"/>
</dbReference>
<gene>
    <name evidence="3" type="ORF">I2501_38565</name>
</gene>
<dbReference type="PANTHER" id="PTHR35601:SF1">
    <property type="entry name" value="TOXIN RELE"/>
    <property type="match status" value="1"/>
</dbReference>
<dbReference type="SUPFAM" id="SSF143011">
    <property type="entry name" value="RelE-like"/>
    <property type="match status" value="1"/>
</dbReference>
<comment type="caution">
    <text evidence="3">The sequence shown here is derived from an EMBL/GenBank/DDBJ whole genome shotgun (WGS) entry which is preliminary data.</text>
</comment>
<comment type="similarity">
    <text evidence="1">Belongs to the RelE toxin family.</text>
</comment>
<dbReference type="Gene3D" id="3.30.2310.20">
    <property type="entry name" value="RelE-like"/>
    <property type="match status" value="1"/>
</dbReference>
<evidence type="ECO:0000313" key="3">
    <source>
        <dbReference type="EMBL" id="MBF9073930.1"/>
    </source>
</evidence>
<accession>A0A931B9V6</accession>
<dbReference type="EMBL" id="JADPRT010000031">
    <property type="protein sequence ID" value="MBF9073930.1"/>
    <property type="molecule type" value="Genomic_DNA"/>
</dbReference>
<sequence>MSDEQHGKYRTEFKPRAQEDLRKIPKDQAMVILRKLTELEKDPYGYGTTSLVGDPAVRRLRVGDRRVLYTVENGVLIVWVLRIGQRDMIYGTDR</sequence>
<organism evidence="3 4">
    <name type="scientific">Streptacidiphilus fuscans</name>
    <dbReference type="NCBI Taxonomy" id="2789292"/>
    <lineage>
        <taxon>Bacteria</taxon>
        <taxon>Bacillati</taxon>
        <taxon>Actinomycetota</taxon>
        <taxon>Actinomycetes</taxon>
        <taxon>Kitasatosporales</taxon>
        <taxon>Streptomycetaceae</taxon>
        <taxon>Streptacidiphilus</taxon>
    </lineage>
</organism>
<reference evidence="3" key="1">
    <citation type="submission" date="2020-11" db="EMBL/GenBank/DDBJ databases">
        <title>Isolation and identification of active actinomycetes.</title>
        <authorList>
            <person name="Yu B."/>
        </authorList>
    </citation>
    <scope>NUCLEOTIDE SEQUENCE</scope>
    <source>
        <strain evidence="3">NEAU-YB345</strain>
    </source>
</reference>
<keyword evidence="4" id="KW-1185">Reference proteome</keyword>
<name>A0A931B9V6_9ACTN</name>
<evidence type="ECO:0000313" key="4">
    <source>
        <dbReference type="Proteomes" id="UP000657385"/>
    </source>
</evidence>
<dbReference type="PANTHER" id="PTHR35601">
    <property type="entry name" value="TOXIN RELE"/>
    <property type="match status" value="1"/>
</dbReference>
<evidence type="ECO:0000256" key="2">
    <source>
        <dbReference type="ARBA" id="ARBA00022649"/>
    </source>
</evidence>
<dbReference type="Pfam" id="PF05016">
    <property type="entry name" value="ParE_toxin"/>
    <property type="match status" value="1"/>
</dbReference>
<dbReference type="RefSeq" id="WP_196198748.1">
    <property type="nucleotide sequence ID" value="NZ_JADPRT010000031.1"/>
</dbReference>
<keyword evidence="2" id="KW-1277">Toxin-antitoxin system</keyword>
<dbReference type="InterPro" id="IPR007712">
    <property type="entry name" value="RelE/ParE_toxin"/>
</dbReference>
<proteinExistence type="inferred from homology"/>
<protein>
    <submittedName>
        <fullName evidence="3">Type II toxin-antitoxin system RelE/ParE family toxin</fullName>
    </submittedName>
</protein>